<feature type="domain" description="Integrase catalytic" evidence="3">
    <location>
        <begin position="78"/>
        <end position="259"/>
    </location>
</feature>
<dbReference type="Gene3D" id="3.30.420.10">
    <property type="entry name" value="Ribonuclease H-like superfamily/Ribonuclease H"/>
    <property type="match status" value="1"/>
</dbReference>
<dbReference type="EMBL" id="KJ910928">
    <property type="protein sequence ID" value="AIW80367.1"/>
    <property type="molecule type" value="Genomic_DNA"/>
</dbReference>
<dbReference type="NCBIfam" id="NF033516">
    <property type="entry name" value="transpos_IS3"/>
    <property type="match status" value="1"/>
</dbReference>
<dbReference type="InterPro" id="IPR025948">
    <property type="entry name" value="HTH-like_dom"/>
</dbReference>
<evidence type="ECO:0000256" key="1">
    <source>
        <dbReference type="ARBA" id="ARBA00022578"/>
    </source>
</evidence>
<keyword evidence="1" id="KW-0815">Transposition</keyword>
<dbReference type="GO" id="GO:0003676">
    <property type="term" value="F:nucleic acid binding"/>
    <property type="evidence" value="ECO:0007669"/>
    <property type="project" value="InterPro"/>
</dbReference>
<evidence type="ECO:0000259" key="3">
    <source>
        <dbReference type="PROSITE" id="PS50994"/>
    </source>
</evidence>
<dbReference type="InterPro" id="IPR048020">
    <property type="entry name" value="Transpos_IS3"/>
</dbReference>
<dbReference type="InterPro" id="IPR012337">
    <property type="entry name" value="RNaseH-like_sf"/>
</dbReference>
<dbReference type="PANTHER" id="PTHR46889:SF4">
    <property type="entry name" value="TRANSPOSASE INSO FOR INSERTION SEQUENCE ELEMENT IS911B-RELATED"/>
    <property type="match status" value="1"/>
</dbReference>
<dbReference type="GO" id="GO:0015074">
    <property type="term" value="P:DNA integration"/>
    <property type="evidence" value="ECO:0007669"/>
    <property type="project" value="InterPro"/>
</dbReference>
<dbReference type="PANTHER" id="PTHR46889">
    <property type="entry name" value="TRANSPOSASE INSF FOR INSERTION SEQUENCE IS3B-RELATED"/>
    <property type="match status" value="1"/>
</dbReference>
<name>A0A0R5RPE3_9ESCH</name>
<dbReference type="InterPro" id="IPR036397">
    <property type="entry name" value="RNaseH_sf"/>
</dbReference>
<dbReference type="PROSITE" id="PS50994">
    <property type="entry name" value="INTEGRASE"/>
    <property type="match status" value="1"/>
</dbReference>
<keyword evidence="2" id="KW-0233">DNA recombination</keyword>
<sequence length="262" mass="30116">MKASDNKPDKRRQRRDEAADAEVLSRILGIIGDMPAYGYRRVWAILRRQSRNEGLPFVNAKRVYRIMSENSLLLLHDKPSRPQREHKGRISVKESDQRWCSDGFEFGCDNGEKVRVTFALDCCDREAIDWAVSTGGYDKATVQDVMLGAIEKRFGDKVPEEPIQWLTDNGSAYRAHETRQFARELNLEPCTTAVSSPQSNGMAERFVKTMKEDYIAFMPKPNVRTAVHNLAVAIEHYNENHPHSALGYRSPREYRRQRVTLT</sequence>
<organism evidence="4">
    <name type="scientific">uncultured Escherichia sp</name>
    <dbReference type="NCBI Taxonomy" id="237777"/>
    <lineage>
        <taxon>Bacteria</taxon>
        <taxon>Pseudomonadati</taxon>
        <taxon>Pseudomonadota</taxon>
        <taxon>Gammaproteobacteria</taxon>
        <taxon>Enterobacterales</taxon>
        <taxon>Enterobacteriaceae</taxon>
        <taxon>Escherichia</taxon>
        <taxon>environmental samples</taxon>
    </lineage>
</organism>
<dbReference type="EMBL" id="KJ910909">
    <property type="protein sequence ID" value="AIW80294.1"/>
    <property type="molecule type" value="Genomic_DNA"/>
</dbReference>
<reference evidence="4" key="1">
    <citation type="journal article" date="2015" name="Sci. Adv.">
        <title>The microbiome of uncontacted Amerindians.</title>
        <authorList>
            <person name="Clemente J.C."/>
            <person name="Pehrsson E.C."/>
            <person name="Blaser M.J."/>
            <person name="Sandhu K."/>
            <person name="Gao Z."/>
            <person name="Wang B."/>
            <person name="Magris M."/>
            <person name="Hidalgo G."/>
            <person name="Contreras M."/>
            <person name="Noya-Alarcon O."/>
            <person name="Lander O."/>
            <person name="McDonald J."/>
            <person name="Cox M."/>
            <person name="Walter J."/>
            <person name="Oh P.L."/>
            <person name="Ruiz J.F."/>
            <person name="Rodriguez S."/>
            <person name="Shen N."/>
            <person name="Song S.J."/>
            <person name="Metcalf J."/>
            <person name="Knight R."/>
            <person name="Dantas G."/>
            <person name="Dominguez-Bello M.G."/>
        </authorList>
    </citation>
    <scope>NUCLEOTIDE SEQUENCE</scope>
</reference>
<dbReference type="InterPro" id="IPR050900">
    <property type="entry name" value="Transposase_IS3/IS150/IS904"/>
</dbReference>
<dbReference type="Pfam" id="PF13276">
    <property type="entry name" value="HTH_21"/>
    <property type="match status" value="1"/>
</dbReference>
<protein>
    <submittedName>
        <fullName evidence="4">Integrase core domain protein</fullName>
    </submittedName>
</protein>
<dbReference type="Pfam" id="PF00665">
    <property type="entry name" value="rve"/>
    <property type="match status" value="1"/>
</dbReference>
<dbReference type="AlphaFoldDB" id="A0A0R5RPE3"/>
<dbReference type="GO" id="GO:0032196">
    <property type="term" value="P:transposition"/>
    <property type="evidence" value="ECO:0007669"/>
    <property type="project" value="UniProtKB-KW"/>
</dbReference>
<dbReference type="GO" id="GO:0006310">
    <property type="term" value="P:DNA recombination"/>
    <property type="evidence" value="ECO:0007669"/>
    <property type="project" value="UniProtKB-KW"/>
</dbReference>
<dbReference type="SUPFAM" id="SSF53098">
    <property type="entry name" value="Ribonuclease H-like"/>
    <property type="match status" value="1"/>
</dbReference>
<proteinExistence type="predicted"/>
<evidence type="ECO:0000313" key="4">
    <source>
        <dbReference type="EMBL" id="AIW80367.1"/>
    </source>
</evidence>
<dbReference type="InterPro" id="IPR001584">
    <property type="entry name" value="Integrase_cat-core"/>
</dbReference>
<evidence type="ECO:0000256" key="2">
    <source>
        <dbReference type="ARBA" id="ARBA00023172"/>
    </source>
</evidence>
<accession>A0A0R5RPE3</accession>